<feature type="transmembrane region" description="Helical" evidence="2">
    <location>
        <begin position="714"/>
        <end position="731"/>
    </location>
</feature>
<feature type="region of interest" description="Disordered" evidence="1">
    <location>
        <begin position="1"/>
        <end position="39"/>
    </location>
</feature>
<gene>
    <name evidence="4" type="primary">LOC100373469</name>
</gene>
<dbReference type="Proteomes" id="UP000694865">
    <property type="component" value="Unplaced"/>
</dbReference>
<feature type="compositionally biased region" description="Polar residues" evidence="1">
    <location>
        <begin position="551"/>
        <end position="571"/>
    </location>
</feature>
<dbReference type="GeneID" id="100373469"/>
<dbReference type="InterPro" id="IPR031390">
    <property type="entry name" value="OFCC1"/>
</dbReference>
<evidence type="ECO:0000313" key="3">
    <source>
        <dbReference type="Proteomes" id="UP000694865"/>
    </source>
</evidence>
<evidence type="ECO:0000256" key="2">
    <source>
        <dbReference type="SAM" id="Phobius"/>
    </source>
</evidence>
<feature type="compositionally biased region" description="Basic residues" evidence="1">
    <location>
        <begin position="9"/>
        <end position="21"/>
    </location>
</feature>
<accession>A0ABM0GPN8</accession>
<feature type="transmembrane region" description="Helical" evidence="2">
    <location>
        <begin position="738"/>
        <end position="757"/>
    </location>
</feature>
<sequence length="1083" mass="124082">MADSENTKIKSKTKASKVTKRKSQEKDHVEAAEEAKPEETLKVENMEEELETIDKVNTSDSVAVNIDDNVSKSTTFSGGKTVHEDKDAGTTTVITTTSTTTYGYEERDFDNIDPKEYGIDIEDEPEYQYEPPKTDDLPDLYKLIDSLEKGDTELEVDREPPLLFAKPEHEPQYKKIKELTLEMEDEEIDAYVTDFDTDIKDQAVMIADVSLEEIQDHERRLRDEHISYQQQEMLVAKRRHEAIAMKEEKAKKRIITLLKEKKKELAKREELALQRERLQQDALHKTFRRSEHQLLRALEIRKGEVKTMYGDLTLADGQYGGSKGRRWKVDWTRTPQPIQIKLKCLRGVRDKLPGGRYVLMVSLYDRLGGHILRWSRLKGQQWGGATLPLTHDGKFYNIEMKLDQSVFTVCPSKPDVRPGMILMFELFLLRGSLLPVDKVVGWGVFPICDAQFNIIDGKYKVPFLRGEMDPRIEKHETIEKLIASDIDHWLCNLYIEVVKLQRYLAGQKEYEVELQFSSSILSFPDRIKGAEDPVDGELPVAGSRPDLNSLEGINSNGSKVSLGDTSNPSNDSAKKFPTGSDDSINKKAIKESDVSVSADGLRQRSAGSGVRPITVIGSRKIMEKTEKIESDNESEYDEEAAYLLKKQEDFIAVAGEQGVYYKKHMNNPIDVYTKKFKPFSTKGHLESRGHERLEYVSRQFLAELGFSQWRSREFWGMMIMLLLVWFLRMYIHYVGQWVFLNLIVIPINKFDFLPYTVSLNYQQSLLYTREEIAVVLIGPFTNIFILILLVCVSWLSQRVLGSYPGLGSKFTMAYGIMTFLDPIFILLIDAIIGTVVYTSGDDPIADASKLYYNFVRIQNNGLVGIFMTIFLYLFCMFTTVVIVYMYFLRLHNNGRMLDTFHRLHGLSEEFFVPYDLELSVHELTYIVKKAEQWRGEEGERQKTAVYDYVWEEESVEEVVWDANGEHRQVKQGRREITSHVSIHKIHLDGLRELFRHFLRLPDGAIVEVFGEMGITGMDKDMKKALTKGAQGVENLMGSQYSLSKLRNRRRKTAGGLGSTELRAALGETSGLDEDDVDEKKPSA</sequence>
<feature type="transmembrane region" description="Helical" evidence="2">
    <location>
        <begin position="816"/>
        <end position="840"/>
    </location>
</feature>
<reference evidence="4" key="1">
    <citation type="submission" date="2025-08" db="UniProtKB">
        <authorList>
            <consortium name="RefSeq"/>
        </authorList>
    </citation>
    <scope>IDENTIFICATION</scope>
    <source>
        <tissue evidence="4">Testes</tissue>
    </source>
</reference>
<dbReference type="PANTHER" id="PTHR33862:SF3">
    <property type="entry name" value="OROFACIAL CLEFT 1 CANDIDATE GENE 1 PROTEIN"/>
    <property type="match status" value="1"/>
</dbReference>
<keyword evidence="2" id="KW-1133">Transmembrane helix</keyword>
<dbReference type="RefSeq" id="XP_002734565.1">
    <property type="nucleotide sequence ID" value="XM_002734519.2"/>
</dbReference>
<protein>
    <submittedName>
        <fullName evidence="4">Uncharacterized protein LOC100373469</fullName>
    </submittedName>
</protein>
<proteinExistence type="predicted"/>
<feature type="compositionally biased region" description="Basic and acidic residues" evidence="1">
    <location>
        <begin position="22"/>
        <end position="39"/>
    </location>
</feature>
<keyword evidence="2" id="KW-0472">Membrane</keyword>
<feature type="region of interest" description="Disordered" evidence="1">
    <location>
        <begin position="1047"/>
        <end position="1083"/>
    </location>
</feature>
<feature type="transmembrane region" description="Helical" evidence="2">
    <location>
        <begin position="860"/>
        <end position="887"/>
    </location>
</feature>
<evidence type="ECO:0000313" key="4">
    <source>
        <dbReference type="RefSeq" id="XP_002734565.1"/>
    </source>
</evidence>
<name>A0ABM0GPN8_SACKO</name>
<keyword evidence="2" id="KW-0812">Transmembrane</keyword>
<feature type="transmembrane region" description="Helical" evidence="2">
    <location>
        <begin position="772"/>
        <end position="795"/>
    </location>
</feature>
<organism evidence="3 4">
    <name type="scientific">Saccoglossus kowalevskii</name>
    <name type="common">Acorn worm</name>
    <dbReference type="NCBI Taxonomy" id="10224"/>
    <lineage>
        <taxon>Eukaryota</taxon>
        <taxon>Metazoa</taxon>
        <taxon>Hemichordata</taxon>
        <taxon>Enteropneusta</taxon>
        <taxon>Harrimaniidae</taxon>
        <taxon>Saccoglossus</taxon>
    </lineage>
</organism>
<dbReference type="PANTHER" id="PTHR33862">
    <property type="entry name" value="OROFACIAL CLEFT 1 CANDIDATE GENE 1 PROTEIN"/>
    <property type="match status" value="1"/>
</dbReference>
<keyword evidence="3" id="KW-1185">Reference proteome</keyword>
<evidence type="ECO:0000256" key="1">
    <source>
        <dbReference type="SAM" id="MobiDB-lite"/>
    </source>
</evidence>
<feature type="region of interest" description="Disordered" evidence="1">
    <location>
        <begin position="532"/>
        <end position="584"/>
    </location>
</feature>